<dbReference type="Proteomes" id="UP001605989">
    <property type="component" value="Unassembled WGS sequence"/>
</dbReference>
<evidence type="ECO:0000256" key="6">
    <source>
        <dbReference type="PROSITE-ProRule" id="PRU00169"/>
    </source>
</evidence>
<comment type="caution">
    <text evidence="11">The sequence shown here is derived from an EMBL/GenBank/DDBJ whole genome shotgun (WGS) entry which is preliminary data.</text>
</comment>
<dbReference type="PROSITE" id="PS51755">
    <property type="entry name" value="OMPR_PHOB"/>
    <property type="match status" value="1"/>
</dbReference>
<dbReference type="PANTHER" id="PTHR48111">
    <property type="entry name" value="REGULATOR OF RPOS"/>
    <property type="match status" value="1"/>
</dbReference>
<dbReference type="SMART" id="SM00862">
    <property type="entry name" value="Trans_reg_C"/>
    <property type="match status" value="1"/>
</dbReference>
<dbReference type="InterPro" id="IPR011006">
    <property type="entry name" value="CheY-like_superfamily"/>
</dbReference>
<dbReference type="PROSITE" id="PS50110">
    <property type="entry name" value="RESPONSE_REGULATORY"/>
    <property type="match status" value="1"/>
</dbReference>
<dbReference type="Gene3D" id="6.10.250.690">
    <property type="match status" value="1"/>
</dbReference>
<reference evidence="10 13" key="2">
    <citation type="submission" date="2024-10" db="EMBL/GenBank/DDBJ databases">
        <authorList>
            <person name="Sang B.-I."/>
            <person name="Prabhaharan D."/>
        </authorList>
    </citation>
    <scope>NUCLEOTIDE SEQUENCE [LARGE SCALE GENOMIC DNA]</scope>
    <source>
        <strain evidence="10 13">MH</strain>
    </source>
</reference>
<dbReference type="Pfam" id="PF00072">
    <property type="entry name" value="Response_reg"/>
    <property type="match status" value="1"/>
</dbReference>
<dbReference type="EMBL" id="JBIEKR010000010">
    <property type="protein sequence ID" value="MFG6273831.1"/>
    <property type="molecule type" value="Genomic_DNA"/>
</dbReference>
<dbReference type="SUPFAM" id="SSF52172">
    <property type="entry name" value="CheY-like"/>
    <property type="match status" value="1"/>
</dbReference>
<keyword evidence="2" id="KW-0902">Two-component regulatory system</keyword>
<dbReference type="GO" id="GO:0005829">
    <property type="term" value="C:cytosol"/>
    <property type="evidence" value="ECO:0007669"/>
    <property type="project" value="TreeGrafter"/>
</dbReference>
<dbReference type="EMBL" id="JABAFG010000005">
    <property type="protein sequence ID" value="NME27836.1"/>
    <property type="molecule type" value="Genomic_DNA"/>
</dbReference>
<proteinExistence type="predicted"/>
<dbReference type="Pfam" id="PF00486">
    <property type="entry name" value="Trans_reg_C"/>
    <property type="match status" value="1"/>
</dbReference>
<dbReference type="InterPro" id="IPR001867">
    <property type="entry name" value="OmpR/PhoB-type_DNA-bd"/>
</dbReference>
<keyword evidence="13" id="KW-1185">Reference proteome</keyword>
<dbReference type="RefSeq" id="WP_059076246.1">
    <property type="nucleotide sequence ID" value="NZ_CP011940.1"/>
</dbReference>
<evidence type="ECO:0000256" key="1">
    <source>
        <dbReference type="ARBA" id="ARBA00022553"/>
    </source>
</evidence>
<sequence>MLPYSILIADDDEKLLTVLRSYFEQDQCLVYTAQTGRQALDILKRYEPQLLVLDVMMPDMDGFEVCRHVRQTNDIPIIFLTARDDETDRLVGLNIGADDYVTKPFNVKELMARAHAMLRRARGEVIQQSSQLIRGDLVIDKEKFTVTRNGEAVSLTPTEFNLLEVMASSPGRVFSRMQLMERAQGGYSFEGYERTIDTHIRNLRKKLERDAAHPEYILTVYGIGYKFGGTAHD</sequence>
<evidence type="ECO:0000259" key="9">
    <source>
        <dbReference type="PROSITE" id="PS51755"/>
    </source>
</evidence>
<keyword evidence="5" id="KW-0804">Transcription</keyword>
<dbReference type="KEGG" id="mhw:ACT01_02130"/>
<feature type="DNA-binding region" description="OmpR/PhoB-type" evidence="7">
    <location>
        <begin position="129"/>
        <end position="229"/>
    </location>
</feature>
<dbReference type="PANTHER" id="PTHR48111:SF40">
    <property type="entry name" value="PHOSPHATE REGULON TRANSCRIPTIONAL REGULATORY PROTEIN PHOB"/>
    <property type="match status" value="1"/>
</dbReference>
<keyword evidence="3" id="KW-0805">Transcription regulation</keyword>
<dbReference type="AlphaFoldDB" id="A0A848BX29"/>
<evidence type="ECO:0000313" key="10">
    <source>
        <dbReference type="EMBL" id="MFG6273831.1"/>
    </source>
</evidence>
<dbReference type="GO" id="GO:0032993">
    <property type="term" value="C:protein-DNA complex"/>
    <property type="evidence" value="ECO:0007669"/>
    <property type="project" value="TreeGrafter"/>
</dbReference>
<keyword evidence="4 7" id="KW-0238">DNA-binding</keyword>
<evidence type="ECO:0000256" key="4">
    <source>
        <dbReference type="ARBA" id="ARBA00023125"/>
    </source>
</evidence>
<evidence type="ECO:0000313" key="13">
    <source>
        <dbReference type="Proteomes" id="UP001605989"/>
    </source>
</evidence>
<evidence type="ECO:0000256" key="7">
    <source>
        <dbReference type="PROSITE-ProRule" id="PRU01091"/>
    </source>
</evidence>
<dbReference type="FunFam" id="1.10.10.10:FF:000018">
    <property type="entry name" value="DNA-binding response regulator ResD"/>
    <property type="match status" value="1"/>
</dbReference>
<dbReference type="SUPFAM" id="SSF46894">
    <property type="entry name" value="C-terminal effector domain of the bipartite response regulators"/>
    <property type="match status" value="1"/>
</dbReference>
<evidence type="ECO:0000256" key="2">
    <source>
        <dbReference type="ARBA" id="ARBA00023012"/>
    </source>
</evidence>
<feature type="modified residue" description="4-aspartylphosphate" evidence="6">
    <location>
        <position position="54"/>
    </location>
</feature>
<organism evidence="11 12">
    <name type="scientific">Megasphaera hexanoica</name>
    <dbReference type="NCBI Taxonomy" id="1675036"/>
    <lineage>
        <taxon>Bacteria</taxon>
        <taxon>Bacillati</taxon>
        <taxon>Bacillota</taxon>
        <taxon>Negativicutes</taxon>
        <taxon>Veillonellales</taxon>
        <taxon>Veillonellaceae</taxon>
        <taxon>Megasphaera</taxon>
    </lineage>
</organism>
<dbReference type="InterPro" id="IPR036388">
    <property type="entry name" value="WH-like_DNA-bd_sf"/>
</dbReference>
<protein>
    <submittedName>
        <fullName evidence="11">Response regulator transcription factor</fullName>
    </submittedName>
</protein>
<name>A0A848BX29_9FIRM</name>
<dbReference type="Gene3D" id="1.10.10.10">
    <property type="entry name" value="Winged helix-like DNA-binding domain superfamily/Winged helix DNA-binding domain"/>
    <property type="match status" value="1"/>
</dbReference>
<evidence type="ECO:0000313" key="12">
    <source>
        <dbReference type="Proteomes" id="UP000591071"/>
    </source>
</evidence>
<dbReference type="InterPro" id="IPR016032">
    <property type="entry name" value="Sig_transdc_resp-reg_C-effctor"/>
</dbReference>
<dbReference type="Gene3D" id="3.40.50.2300">
    <property type="match status" value="1"/>
</dbReference>
<dbReference type="InterPro" id="IPR039420">
    <property type="entry name" value="WalR-like"/>
</dbReference>
<gene>
    <name evidence="10" type="ORF">ACGTZG_11600</name>
    <name evidence="11" type="ORF">HF872_04255</name>
</gene>
<keyword evidence="1 6" id="KW-0597">Phosphoprotein</keyword>
<dbReference type="CDD" id="cd00383">
    <property type="entry name" value="trans_reg_C"/>
    <property type="match status" value="1"/>
</dbReference>
<dbReference type="Proteomes" id="UP000591071">
    <property type="component" value="Unassembled WGS sequence"/>
</dbReference>
<dbReference type="SMART" id="SM00448">
    <property type="entry name" value="REC"/>
    <property type="match status" value="1"/>
</dbReference>
<evidence type="ECO:0000313" key="11">
    <source>
        <dbReference type="EMBL" id="NME27836.1"/>
    </source>
</evidence>
<dbReference type="GO" id="GO:0000156">
    <property type="term" value="F:phosphorelay response regulator activity"/>
    <property type="evidence" value="ECO:0007669"/>
    <property type="project" value="TreeGrafter"/>
</dbReference>
<dbReference type="InterPro" id="IPR001789">
    <property type="entry name" value="Sig_transdc_resp-reg_receiver"/>
</dbReference>
<dbReference type="GO" id="GO:0000976">
    <property type="term" value="F:transcription cis-regulatory region binding"/>
    <property type="evidence" value="ECO:0007669"/>
    <property type="project" value="TreeGrafter"/>
</dbReference>
<reference evidence="11 12" key="1">
    <citation type="submission" date="2020-04" db="EMBL/GenBank/DDBJ databases">
        <authorList>
            <person name="Hitch T.C.A."/>
            <person name="Wylensek D."/>
            <person name="Clavel T."/>
        </authorList>
    </citation>
    <scope>NUCLEOTIDE SEQUENCE [LARGE SCALE GENOMIC DNA]</scope>
    <source>
        <strain evidence="11 12">Oil-RF-744-FAT-WT-6-1</strain>
    </source>
</reference>
<feature type="domain" description="Response regulatory" evidence="8">
    <location>
        <begin position="5"/>
        <end position="118"/>
    </location>
</feature>
<dbReference type="GO" id="GO:0006355">
    <property type="term" value="P:regulation of DNA-templated transcription"/>
    <property type="evidence" value="ECO:0007669"/>
    <property type="project" value="InterPro"/>
</dbReference>
<dbReference type="OrthoDB" id="25887at2"/>
<dbReference type="CDD" id="cd17574">
    <property type="entry name" value="REC_OmpR"/>
    <property type="match status" value="1"/>
</dbReference>
<feature type="domain" description="OmpR/PhoB-type" evidence="9">
    <location>
        <begin position="129"/>
        <end position="229"/>
    </location>
</feature>
<evidence type="ECO:0000256" key="5">
    <source>
        <dbReference type="ARBA" id="ARBA00023163"/>
    </source>
</evidence>
<evidence type="ECO:0000259" key="8">
    <source>
        <dbReference type="PROSITE" id="PS50110"/>
    </source>
</evidence>
<dbReference type="FunFam" id="3.40.50.2300:FF:000001">
    <property type="entry name" value="DNA-binding response regulator PhoB"/>
    <property type="match status" value="1"/>
</dbReference>
<accession>A0A848BX29</accession>
<evidence type="ECO:0000256" key="3">
    <source>
        <dbReference type="ARBA" id="ARBA00023015"/>
    </source>
</evidence>